<gene>
    <name evidence="8" type="ORF">K470DRAFT_200188</name>
</gene>
<keyword evidence="2 6" id="KW-0812">Transmembrane</keyword>
<evidence type="ECO:0000256" key="2">
    <source>
        <dbReference type="ARBA" id="ARBA00022692"/>
    </source>
</evidence>
<sequence>AAAARISVSISASSILADPASLASTSHAVLLGPPGVARDAALQLNNTFTFSELSPTNYLLTIYSRDYFFPPLRVDVTAPTEGNADEIQVWQTFRGNEWNHKGILYGSGRGELSFAVQPSLQKDFYEPRGAFSLVGFLMSPMILMGLVSLAFIIGVPYMMENLDPESKAELEEMQRSNPLNSQGAAAFQNFDLASFLAG</sequence>
<evidence type="ECO:0000259" key="7">
    <source>
        <dbReference type="Pfam" id="PF09430"/>
    </source>
</evidence>
<dbReference type="PANTHER" id="PTHR13605:SF4">
    <property type="entry name" value="ER MEMBRANE PROTEIN COMPLEX SUBUNIT 7"/>
    <property type="match status" value="1"/>
</dbReference>
<name>A0A6A7C1N6_9PEZI</name>
<evidence type="ECO:0000256" key="3">
    <source>
        <dbReference type="ARBA" id="ARBA00022729"/>
    </source>
</evidence>
<proteinExistence type="predicted"/>
<feature type="domain" description="ER membrane protein complex subunit 7 beta-sandwich" evidence="7">
    <location>
        <begin position="37"/>
        <end position="144"/>
    </location>
</feature>
<keyword evidence="9" id="KW-1185">Reference proteome</keyword>
<keyword evidence="4 6" id="KW-1133">Transmembrane helix</keyword>
<organism evidence="8 9">
    <name type="scientific">Piedraia hortae CBS 480.64</name>
    <dbReference type="NCBI Taxonomy" id="1314780"/>
    <lineage>
        <taxon>Eukaryota</taxon>
        <taxon>Fungi</taxon>
        <taxon>Dikarya</taxon>
        <taxon>Ascomycota</taxon>
        <taxon>Pezizomycotina</taxon>
        <taxon>Dothideomycetes</taxon>
        <taxon>Dothideomycetidae</taxon>
        <taxon>Capnodiales</taxon>
        <taxon>Piedraiaceae</taxon>
        <taxon>Piedraia</taxon>
    </lineage>
</organism>
<evidence type="ECO:0000313" key="8">
    <source>
        <dbReference type="EMBL" id="KAF2861202.1"/>
    </source>
</evidence>
<accession>A0A6A7C1N6</accession>
<dbReference type="AlphaFoldDB" id="A0A6A7C1N6"/>
<evidence type="ECO:0000256" key="5">
    <source>
        <dbReference type="ARBA" id="ARBA00023136"/>
    </source>
</evidence>
<keyword evidence="3" id="KW-0732">Signal</keyword>
<comment type="subcellular location">
    <subcellularLocation>
        <location evidence="1">Membrane</location>
        <topology evidence="1">Single-pass membrane protein</topology>
    </subcellularLocation>
</comment>
<feature type="non-terminal residue" evidence="8">
    <location>
        <position position="1"/>
    </location>
</feature>
<dbReference type="PANTHER" id="PTHR13605">
    <property type="entry name" value="ER MEMBRANE PROTEIN COMPLEX SUBUNIT 7"/>
    <property type="match status" value="1"/>
</dbReference>
<dbReference type="OrthoDB" id="27095at2759"/>
<keyword evidence="5 6" id="KW-0472">Membrane</keyword>
<dbReference type="Pfam" id="PF09430">
    <property type="entry name" value="EMC7_beta-sandw"/>
    <property type="match status" value="1"/>
</dbReference>
<reference evidence="8" key="1">
    <citation type="journal article" date="2020" name="Stud. Mycol.">
        <title>101 Dothideomycetes genomes: a test case for predicting lifestyles and emergence of pathogens.</title>
        <authorList>
            <person name="Haridas S."/>
            <person name="Albert R."/>
            <person name="Binder M."/>
            <person name="Bloem J."/>
            <person name="Labutti K."/>
            <person name="Salamov A."/>
            <person name="Andreopoulos B."/>
            <person name="Baker S."/>
            <person name="Barry K."/>
            <person name="Bills G."/>
            <person name="Bluhm B."/>
            <person name="Cannon C."/>
            <person name="Castanera R."/>
            <person name="Culley D."/>
            <person name="Daum C."/>
            <person name="Ezra D."/>
            <person name="Gonzalez J."/>
            <person name="Henrissat B."/>
            <person name="Kuo A."/>
            <person name="Liang C."/>
            <person name="Lipzen A."/>
            <person name="Lutzoni F."/>
            <person name="Magnuson J."/>
            <person name="Mondo S."/>
            <person name="Nolan M."/>
            <person name="Ohm R."/>
            <person name="Pangilinan J."/>
            <person name="Park H.-J."/>
            <person name="Ramirez L."/>
            <person name="Alfaro M."/>
            <person name="Sun H."/>
            <person name="Tritt A."/>
            <person name="Yoshinaga Y."/>
            <person name="Zwiers L.-H."/>
            <person name="Turgeon B."/>
            <person name="Goodwin S."/>
            <person name="Spatafora J."/>
            <person name="Crous P."/>
            <person name="Grigoriev I."/>
        </authorList>
    </citation>
    <scope>NUCLEOTIDE SEQUENCE</scope>
    <source>
        <strain evidence="8">CBS 480.64</strain>
    </source>
</reference>
<dbReference type="EMBL" id="MU005974">
    <property type="protein sequence ID" value="KAF2861202.1"/>
    <property type="molecule type" value="Genomic_DNA"/>
</dbReference>
<evidence type="ECO:0000313" key="9">
    <source>
        <dbReference type="Proteomes" id="UP000799421"/>
    </source>
</evidence>
<dbReference type="GO" id="GO:0072546">
    <property type="term" value="C:EMC complex"/>
    <property type="evidence" value="ECO:0007669"/>
    <property type="project" value="TreeGrafter"/>
</dbReference>
<evidence type="ECO:0000256" key="4">
    <source>
        <dbReference type="ARBA" id="ARBA00022989"/>
    </source>
</evidence>
<evidence type="ECO:0000256" key="1">
    <source>
        <dbReference type="ARBA" id="ARBA00004167"/>
    </source>
</evidence>
<evidence type="ECO:0000256" key="6">
    <source>
        <dbReference type="SAM" id="Phobius"/>
    </source>
</evidence>
<feature type="transmembrane region" description="Helical" evidence="6">
    <location>
        <begin position="130"/>
        <end position="157"/>
    </location>
</feature>
<dbReference type="Proteomes" id="UP000799421">
    <property type="component" value="Unassembled WGS sequence"/>
</dbReference>
<protein>
    <recommendedName>
        <fullName evidence="7">ER membrane protein complex subunit 7 beta-sandwich domain-containing protein</fullName>
    </recommendedName>
</protein>
<dbReference type="InterPro" id="IPR039163">
    <property type="entry name" value="EMC7"/>
</dbReference>
<dbReference type="InterPro" id="IPR019008">
    <property type="entry name" value="Beta_sandwich_EMC7"/>
</dbReference>
<feature type="non-terminal residue" evidence="8">
    <location>
        <position position="198"/>
    </location>
</feature>